<dbReference type="EMBL" id="UOFS01000046">
    <property type="protein sequence ID" value="VAX00961.1"/>
    <property type="molecule type" value="Genomic_DNA"/>
</dbReference>
<reference evidence="1" key="1">
    <citation type="submission" date="2018-06" db="EMBL/GenBank/DDBJ databases">
        <authorList>
            <person name="Zhirakovskaya E."/>
        </authorList>
    </citation>
    <scope>NUCLEOTIDE SEQUENCE</scope>
</reference>
<organism evidence="1">
    <name type="scientific">hydrothermal vent metagenome</name>
    <dbReference type="NCBI Taxonomy" id="652676"/>
    <lineage>
        <taxon>unclassified sequences</taxon>
        <taxon>metagenomes</taxon>
        <taxon>ecological metagenomes</taxon>
    </lineage>
</organism>
<proteinExistence type="predicted"/>
<protein>
    <recommendedName>
        <fullName evidence="2">Porin</fullName>
    </recommendedName>
</protein>
<dbReference type="SUPFAM" id="SSF56935">
    <property type="entry name" value="Porins"/>
    <property type="match status" value="1"/>
</dbReference>
<evidence type="ECO:0008006" key="2">
    <source>
        <dbReference type="Google" id="ProtNLM"/>
    </source>
</evidence>
<evidence type="ECO:0000313" key="1">
    <source>
        <dbReference type="EMBL" id="VAX00961.1"/>
    </source>
</evidence>
<gene>
    <name evidence="1" type="ORF">MNBD_GAMMA22-983</name>
</gene>
<name>A0A3B1AH17_9ZZZZ</name>
<accession>A0A3B1AH17</accession>
<dbReference type="AlphaFoldDB" id="A0A3B1AH17"/>
<sequence length="367" mass="39159">MKKLNISLALGLLLCISSTSVMAKSTIGGIVFLNTYLSTLDDNVDSTKDTFNLNLSKANNSRLRIKWSNEDNVSMYYEVALKSSVLSVRHAYGKWDFSETGQLLAGDTSTPFAPLNPNVAMVNNSGQGYGRVSPGRPSQIRYTYKFLNRNGAAAIALVDPNKGSTGGPTGTTREQSIPRVDIGVAFRTFNWQIFPSAFYHEINNSNSVTTITTQGIALGVKLGAGPLIMSAEAGSGKNWGNTSGSYSGSVAGDNASALYDGVNPGVKTADSSNTGYWIDLGYRFTGVESKGVLHFVYGSMSSKADSGNSSVNATSTMLGLSMPIDLPYIARGLRIRPEVFVFTDKDTGSTAVDKTNTIAGVQLQYTF</sequence>